<dbReference type="InterPro" id="IPR037401">
    <property type="entry name" value="SnoaL-like"/>
</dbReference>
<dbReference type="Gene3D" id="3.10.450.50">
    <property type="match status" value="1"/>
</dbReference>
<dbReference type="OrthoDB" id="1551077at2"/>
<organism evidence="3 4">
    <name type="scientific">Amycolatopsis vastitatis</name>
    <dbReference type="NCBI Taxonomy" id="1905142"/>
    <lineage>
        <taxon>Bacteria</taxon>
        <taxon>Bacillati</taxon>
        <taxon>Actinomycetota</taxon>
        <taxon>Actinomycetes</taxon>
        <taxon>Pseudonocardiales</taxon>
        <taxon>Pseudonocardiaceae</taxon>
        <taxon>Amycolatopsis</taxon>
    </lineage>
</organism>
<keyword evidence="4" id="KW-1185">Reference proteome</keyword>
<dbReference type="RefSeq" id="WP_093946600.1">
    <property type="nucleotide sequence ID" value="NZ_NMUL01000006.1"/>
</dbReference>
<comment type="caution">
    <text evidence="3">The sequence shown here is derived from an EMBL/GenBank/DDBJ whole genome shotgun (WGS) entry which is preliminary data.</text>
</comment>
<name>A0A229TFP1_9PSEU</name>
<protein>
    <submittedName>
        <fullName evidence="3">DUF4440 domain-containing protein</fullName>
    </submittedName>
</protein>
<feature type="compositionally biased region" description="Polar residues" evidence="1">
    <location>
        <begin position="144"/>
        <end position="153"/>
    </location>
</feature>
<gene>
    <name evidence="3" type="ORF">CF165_07070</name>
</gene>
<evidence type="ECO:0000313" key="4">
    <source>
        <dbReference type="Proteomes" id="UP000215199"/>
    </source>
</evidence>
<feature type="domain" description="SnoaL-like" evidence="2">
    <location>
        <begin position="21"/>
        <end position="129"/>
    </location>
</feature>
<dbReference type="EMBL" id="NMUL01000006">
    <property type="protein sequence ID" value="OXM70056.1"/>
    <property type="molecule type" value="Genomic_DNA"/>
</dbReference>
<dbReference type="Proteomes" id="UP000215199">
    <property type="component" value="Unassembled WGS sequence"/>
</dbReference>
<evidence type="ECO:0000259" key="2">
    <source>
        <dbReference type="Pfam" id="PF13474"/>
    </source>
</evidence>
<evidence type="ECO:0000313" key="3">
    <source>
        <dbReference type="EMBL" id="OXM70056.1"/>
    </source>
</evidence>
<evidence type="ECO:0000256" key="1">
    <source>
        <dbReference type="SAM" id="MobiDB-lite"/>
    </source>
</evidence>
<dbReference type="SUPFAM" id="SSF54427">
    <property type="entry name" value="NTF2-like"/>
    <property type="match status" value="1"/>
</dbReference>
<proteinExistence type="predicted"/>
<accession>A0A229TFP1</accession>
<dbReference type="AlphaFoldDB" id="A0A229TFP1"/>
<sequence>MPSPTDAFLAEMLPRQIAAERAMHNGDAEPRSATWSHADPVSLYGAWLPIRTGWADVSAAFKRVAAQFSGSREYRFEVVAAGASGDLAYTIGFEHNTVSVNGEPTTYTLRATHVYRREDGEWKIVHRHADRPPDEPEPEPGKTLTETHSGYAR</sequence>
<reference evidence="4" key="1">
    <citation type="submission" date="2017-07" db="EMBL/GenBank/DDBJ databases">
        <title>Comparative genome mining reveals phylogenetic distribution patterns of secondary metabolites in Amycolatopsis.</title>
        <authorList>
            <person name="Adamek M."/>
            <person name="Alanjary M."/>
            <person name="Sales-Ortells H."/>
            <person name="Goodfellow M."/>
            <person name="Bull A.T."/>
            <person name="Kalinowski J."/>
            <person name="Ziemert N."/>
        </authorList>
    </citation>
    <scope>NUCLEOTIDE SEQUENCE [LARGE SCALE GENOMIC DNA]</scope>
    <source>
        <strain evidence="4">H5</strain>
    </source>
</reference>
<dbReference type="InterPro" id="IPR032710">
    <property type="entry name" value="NTF2-like_dom_sf"/>
</dbReference>
<feature type="region of interest" description="Disordered" evidence="1">
    <location>
        <begin position="127"/>
        <end position="153"/>
    </location>
</feature>
<dbReference type="Pfam" id="PF13474">
    <property type="entry name" value="SnoaL_3"/>
    <property type="match status" value="1"/>
</dbReference>